<organism evidence="1 2">
    <name type="scientific">Araneus ventricosus</name>
    <name type="common">Orbweaver spider</name>
    <name type="synonym">Epeira ventricosa</name>
    <dbReference type="NCBI Taxonomy" id="182803"/>
    <lineage>
        <taxon>Eukaryota</taxon>
        <taxon>Metazoa</taxon>
        <taxon>Ecdysozoa</taxon>
        <taxon>Arthropoda</taxon>
        <taxon>Chelicerata</taxon>
        <taxon>Arachnida</taxon>
        <taxon>Araneae</taxon>
        <taxon>Araneomorphae</taxon>
        <taxon>Entelegynae</taxon>
        <taxon>Araneoidea</taxon>
        <taxon>Araneidae</taxon>
        <taxon>Araneus</taxon>
    </lineage>
</organism>
<reference evidence="1 2" key="1">
    <citation type="journal article" date="2019" name="Sci. Rep.">
        <title>Orb-weaving spider Araneus ventricosus genome elucidates the spidroin gene catalogue.</title>
        <authorList>
            <person name="Kono N."/>
            <person name="Nakamura H."/>
            <person name="Ohtoshi R."/>
            <person name="Moran D.A.P."/>
            <person name="Shinohara A."/>
            <person name="Yoshida Y."/>
            <person name="Fujiwara M."/>
            <person name="Mori M."/>
            <person name="Tomita M."/>
            <person name="Arakawa K."/>
        </authorList>
    </citation>
    <scope>NUCLEOTIDE SEQUENCE [LARGE SCALE GENOMIC DNA]</scope>
</reference>
<evidence type="ECO:0000313" key="1">
    <source>
        <dbReference type="EMBL" id="GBO07153.1"/>
    </source>
</evidence>
<dbReference type="EMBL" id="BGPR01033281">
    <property type="protein sequence ID" value="GBO07153.1"/>
    <property type="molecule type" value="Genomic_DNA"/>
</dbReference>
<sequence>MNRFLSCHWLITQSFLPHSTLAPLYLHEINCSSQDVPDWLQSSTFASHLSCFQAPDWLPPTSSTDQTKNSGNTLLMHKLPSFCCKFSSIVGSGSHEPQAPLKISFV</sequence>
<protein>
    <submittedName>
        <fullName evidence="1">Uncharacterized protein</fullName>
    </submittedName>
</protein>
<accession>A0A4Y2U3T0</accession>
<name>A0A4Y2U3T0_ARAVE</name>
<proteinExistence type="predicted"/>
<dbReference type="Proteomes" id="UP000499080">
    <property type="component" value="Unassembled WGS sequence"/>
</dbReference>
<comment type="caution">
    <text evidence="1">The sequence shown here is derived from an EMBL/GenBank/DDBJ whole genome shotgun (WGS) entry which is preliminary data.</text>
</comment>
<keyword evidence="2" id="KW-1185">Reference proteome</keyword>
<evidence type="ECO:0000313" key="2">
    <source>
        <dbReference type="Proteomes" id="UP000499080"/>
    </source>
</evidence>
<dbReference type="AlphaFoldDB" id="A0A4Y2U3T0"/>
<gene>
    <name evidence="1" type="ORF">AVEN_256355_1</name>
</gene>